<keyword evidence="13" id="KW-1185">Reference proteome</keyword>
<keyword evidence="7" id="KW-0547">Nucleotide-binding</keyword>
<evidence type="ECO:0000256" key="2">
    <source>
        <dbReference type="ARBA" id="ARBA00004533"/>
    </source>
</evidence>
<evidence type="ECO:0000256" key="5">
    <source>
        <dbReference type="ARBA" id="ARBA00022597"/>
    </source>
</evidence>
<reference evidence="12 13" key="1">
    <citation type="journal article" date="2013" name="Genome Announc.">
        <title>Draft Genome Sequence of the Cellulolytic, Mesophilic, Anaerobic Bacterium Clostridium termitidis Strain CT1112 (DSM 5398).</title>
        <authorList>
            <person name="Lal S."/>
            <person name="Ramachandran U."/>
            <person name="Zhang X."/>
            <person name="Munir R."/>
            <person name="Sparling R."/>
            <person name="Levin D.B."/>
        </authorList>
    </citation>
    <scope>NUCLEOTIDE SEQUENCE [LARGE SCALE GENOMIC DNA]</scope>
    <source>
        <strain evidence="12 13">CT1112</strain>
    </source>
</reference>
<keyword evidence="10" id="KW-0472">Membrane</keyword>
<keyword evidence="8" id="KW-0067">ATP-binding</keyword>
<dbReference type="InterPro" id="IPR003593">
    <property type="entry name" value="AAA+_ATPase"/>
</dbReference>
<dbReference type="PROSITE" id="PS00211">
    <property type="entry name" value="ABC_TRANSPORTER_1"/>
    <property type="match status" value="1"/>
</dbReference>
<dbReference type="PATRIC" id="fig|1195236.3.peg.1664"/>
<dbReference type="EC" id="3.6.3.17" evidence="12"/>
<dbReference type="SUPFAM" id="SSF52540">
    <property type="entry name" value="P-loop containing nucleoside triphosphate hydrolases"/>
    <property type="match status" value="2"/>
</dbReference>
<evidence type="ECO:0000256" key="7">
    <source>
        <dbReference type="ARBA" id="ARBA00022741"/>
    </source>
</evidence>
<organism evidence="12 13">
    <name type="scientific">Ruminiclostridium cellobioparum subsp. termitidis CT1112</name>
    <dbReference type="NCBI Taxonomy" id="1195236"/>
    <lineage>
        <taxon>Bacteria</taxon>
        <taxon>Bacillati</taxon>
        <taxon>Bacillota</taxon>
        <taxon>Clostridia</taxon>
        <taxon>Eubacteriales</taxon>
        <taxon>Oscillospiraceae</taxon>
        <taxon>Ruminiclostridium</taxon>
    </lineage>
</organism>
<evidence type="ECO:0000259" key="11">
    <source>
        <dbReference type="PROSITE" id="PS50893"/>
    </source>
</evidence>
<dbReference type="STRING" id="1195236.CTER_1346"/>
<evidence type="ECO:0000313" key="12">
    <source>
        <dbReference type="EMBL" id="EMS72718.1"/>
    </source>
</evidence>
<sequence>MVADNMVLQLKNIIKTYPGVVALNDVTIEVAKGEVHALVGENGAGKSTLIKTCTGAVVPDSGQVIVNGREVSSMTPKLSKENGIAVIYQEFNLVGELSVAENIFLGRAIRKGVIIDRKAMVEASKEIFEQLDIDIEPNELVKNLSVGYQQIVEIAKAVSQKAQILIMDEPSAPLTKSEVERMFAMVDKLKSAGVTIIYISHRLDEIFRLADRITIMRDGEKIKTLNTAETDVNMLVSLMVGRELKETYPARMPCIKDEVLLEVNNLYGNGLTDVSFQIRRGEILGFAGLIGAGRTELAELIFGVKPKTRGQIIFKGREISPKTPREAINHGIVLVPEDRKRQGALLSIDIKGNISMAILEKISFCSVINKNKEREIADKYCKELKIKTPDIMQIVKNLSGGNQQKVILGKWLASNPDLIILDEPTRGIDVGAKYEIYKLINLLVESGKTVIMISSEMEEIMGMSDRIIVLSEGRITGIIARQEFNQELIMSYASIVKGKE</sequence>
<dbReference type="eggNOG" id="COG1129">
    <property type="taxonomic scope" value="Bacteria"/>
</dbReference>
<keyword evidence="4" id="KW-1003">Cell membrane</keyword>
<dbReference type="Pfam" id="PF00005">
    <property type="entry name" value="ABC_tran"/>
    <property type="match status" value="2"/>
</dbReference>
<dbReference type="InterPro" id="IPR050107">
    <property type="entry name" value="ABC_carbohydrate_import_ATPase"/>
</dbReference>
<evidence type="ECO:0000256" key="10">
    <source>
        <dbReference type="ARBA" id="ARBA00023136"/>
    </source>
</evidence>
<feature type="domain" description="ABC transporter" evidence="11">
    <location>
        <begin position="8"/>
        <end position="243"/>
    </location>
</feature>
<dbReference type="RefSeq" id="WP_004624979.1">
    <property type="nucleotide sequence ID" value="NZ_AORV01000026.1"/>
</dbReference>
<comment type="subcellular location">
    <subcellularLocation>
        <location evidence="2">Cell inner membrane</location>
    </subcellularLocation>
    <subcellularLocation>
        <location evidence="1">Cell membrane</location>
        <topology evidence="1">Peripheral membrane protein</topology>
    </subcellularLocation>
</comment>
<keyword evidence="6" id="KW-0677">Repeat</keyword>
<dbReference type="GO" id="GO:0005524">
    <property type="term" value="F:ATP binding"/>
    <property type="evidence" value="ECO:0007669"/>
    <property type="project" value="UniProtKB-KW"/>
</dbReference>
<dbReference type="InterPro" id="IPR003439">
    <property type="entry name" value="ABC_transporter-like_ATP-bd"/>
</dbReference>
<gene>
    <name evidence="12" type="ORF">CTER_1346</name>
</gene>
<keyword evidence="3" id="KW-0813">Transport</keyword>
<dbReference type="GO" id="GO:0005886">
    <property type="term" value="C:plasma membrane"/>
    <property type="evidence" value="ECO:0007669"/>
    <property type="project" value="UniProtKB-SubCell"/>
</dbReference>
<dbReference type="CDD" id="cd03216">
    <property type="entry name" value="ABC_Carb_Monos_I"/>
    <property type="match status" value="1"/>
</dbReference>
<proteinExistence type="predicted"/>
<dbReference type="CDD" id="cd03215">
    <property type="entry name" value="ABC_Carb_Monos_II"/>
    <property type="match status" value="1"/>
</dbReference>
<dbReference type="Gene3D" id="3.40.50.300">
    <property type="entry name" value="P-loop containing nucleotide triphosphate hydrolases"/>
    <property type="match status" value="2"/>
</dbReference>
<dbReference type="PROSITE" id="PS50893">
    <property type="entry name" value="ABC_TRANSPORTER_2"/>
    <property type="match status" value="2"/>
</dbReference>
<dbReference type="Proteomes" id="UP000014155">
    <property type="component" value="Unassembled WGS sequence"/>
</dbReference>
<evidence type="ECO:0000256" key="6">
    <source>
        <dbReference type="ARBA" id="ARBA00022737"/>
    </source>
</evidence>
<evidence type="ECO:0000256" key="9">
    <source>
        <dbReference type="ARBA" id="ARBA00022967"/>
    </source>
</evidence>
<evidence type="ECO:0000256" key="1">
    <source>
        <dbReference type="ARBA" id="ARBA00004202"/>
    </source>
</evidence>
<evidence type="ECO:0000313" key="13">
    <source>
        <dbReference type="Proteomes" id="UP000014155"/>
    </source>
</evidence>
<protein>
    <submittedName>
        <fullName evidence="12">ABC-type sugar transport system, ATPase component</fullName>
        <ecNumber evidence="12">3.6.3.17</ecNumber>
    </submittedName>
</protein>
<feature type="domain" description="ABC transporter" evidence="11">
    <location>
        <begin position="255"/>
        <end position="497"/>
    </location>
</feature>
<keyword evidence="5 12" id="KW-0762">Sugar transport</keyword>
<dbReference type="FunFam" id="3.40.50.300:FF:000126">
    <property type="entry name" value="Galactose/methyl galactoside import ATP-binding protein MglA"/>
    <property type="match status" value="1"/>
</dbReference>
<accession>S0FVX2</accession>
<name>S0FVX2_RUMCE</name>
<dbReference type="PANTHER" id="PTHR43790">
    <property type="entry name" value="CARBOHYDRATE TRANSPORT ATP-BINDING PROTEIN MG119-RELATED"/>
    <property type="match status" value="1"/>
</dbReference>
<dbReference type="InterPro" id="IPR017871">
    <property type="entry name" value="ABC_transporter-like_CS"/>
</dbReference>
<evidence type="ECO:0000256" key="4">
    <source>
        <dbReference type="ARBA" id="ARBA00022475"/>
    </source>
</evidence>
<dbReference type="GO" id="GO:0015749">
    <property type="term" value="P:monosaccharide transmembrane transport"/>
    <property type="evidence" value="ECO:0007669"/>
    <property type="project" value="UniProtKB-ARBA"/>
</dbReference>
<dbReference type="AlphaFoldDB" id="S0FVX2"/>
<comment type="caution">
    <text evidence="12">The sequence shown here is derived from an EMBL/GenBank/DDBJ whole genome shotgun (WGS) entry which is preliminary data.</text>
</comment>
<dbReference type="PANTHER" id="PTHR43790:SF3">
    <property type="entry name" value="D-ALLOSE IMPORT ATP-BINDING PROTEIN ALSA-RELATED"/>
    <property type="match status" value="1"/>
</dbReference>
<dbReference type="GO" id="GO:0016887">
    <property type="term" value="F:ATP hydrolysis activity"/>
    <property type="evidence" value="ECO:0007669"/>
    <property type="project" value="InterPro"/>
</dbReference>
<dbReference type="EMBL" id="AORV01000026">
    <property type="protein sequence ID" value="EMS72718.1"/>
    <property type="molecule type" value="Genomic_DNA"/>
</dbReference>
<dbReference type="SMART" id="SM00382">
    <property type="entry name" value="AAA"/>
    <property type="match status" value="2"/>
</dbReference>
<dbReference type="InterPro" id="IPR027417">
    <property type="entry name" value="P-loop_NTPase"/>
</dbReference>
<keyword evidence="12" id="KW-0378">Hydrolase</keyword>
<keyword evidence="9" id="KW-1278">Translocase</keyword>
<evidence type="ECO:0000256" key="3">
    <source>
        <dbReference type="ARBA" id="ARBA00022448"/>
    </source>
</evidence>
<dbReference type="FunFam" id="3.40.50.300:FF:000127">
    <property type="entry name" value="Ribose import ATP-binding protein RbsA"/>
    <property type="match status" value="1"/>
</dbReference>
<evidence type="ECO:0000256" key="8">
    <source>
        <dbReference type="ARBA" id="ARBA00022840"/>
    </source>
</evidence>